<organism evidence="5 6">
    <name type="scientific">Aplysia californica</name>
    <name type="common">California sea hare</name>
    <dbReference type="NCBI Taxonomy" id="6500"/>
    <lineage>
        <taxon>Eukaryota</taxon>
        <taxon>Metazoa</taxon>
        <taxon>Spiralia</taxon>
        <taxon>Lophotrochozoa</taxon>
        <taxon>Mollusca</taxon>
        <taxon>Gastropoda</taxon>
        <taxon>Heterobranchia</taxon>
        <taxon>Euthyneura</taxon>
        <taxon>Tectipleura</taxon>
        <taxon>Aplysiida</taxon>
        <taxon>Aplysioidea</taxon>
        <taxon>Aplysiidae</taxon>
        <taxon>Aplysia</taxon>
    </lineage>
</organism>
<feature type="domain" description="Nose resistant-to-fluoxetine protein N-terminal" evidence="4">
    <location>
        <begin position="800"/>
        <end position="933"/>
    </location>
</feature>
<evidence type="ECO:0000313" key="6">
    <source>
        <dbReference type="RefSeq" id="XP_005109908.2"/>
    </source>
</evidence>
<evidence type="ECO:0000256" key="2">
    <source>
        <dbReference type="SAM" id="Phobius"/>
    </source>
</evidence>
<evidence type="ECO:0000313" key="5">
    <source>
        <dbReference type="Proteomes" id="UP000694888"/>
    </source>
</evidence>
<feature type="compositionally biased region" description="Basic and acidic residues" evidence="1">
    <location>
        <begin position="1609"/>
        <end position="1622"/>
    </location>
</feature>
<evidence type="ECO:0000256" key="1">
    <source>
        <dbReference type="SAM" id="MobiDB-lite"/>
    </source>
</evidence>
<evidence type="ECO:0000259" key="4">
    <source>
        <dbReference type="SMART" id="SM00703"/>
    </source>
</evidence>
<feature type="transmembrane region" description="Helical" evidence="2">
    <location>
        <begin position="1216"/>
        <end position="1233"/>
    </location>
</feature>
<feature type="compositionally biased region" description="Basic and acidic residues" evidence="1">
    <location>
        <begin position="670"/>
        <end position="684"/>
    </location>
</feature>
<dbReference type="Pfam" id="PF01757">
    <property type="entry name" value="Acyl_transf_3"/>
    <property type="match status" value="1"/>
</dbReference>
<keyword evidence="2" id="KW-0472">Membrane</keyword>
<dbReference type="InterPro" id="IPR006621">
    <property type="entry name" value="Nose-resist-to-fluoxetine_N"/>
</dbReference>
<feature type="transmembrane region" description="Helical" evidence="2">
    <location>
        <begin position="1238"/>
        <end position="1256"/>
    </location>
</feature>
<keyword evidence="5" id="KW-1185">Reference proteome</keyword>
<dbReference type="SMART" id="SM00703">
    <property type="entry name" value="NRF"/>
    <property type="match status" value="1"/>
</dbReference>
<feature type="compositionally biased region" description="Basic and acidic residues" evidence="1">
    <location>
        <begin position="1635"/>
        <end position="1644"/>
    </location>
</feature>
<feature type="compositionally biased region" description="Polar residues" evidence="1">
    <location>
        <begin position="1582"/>
        <end position="1605"/>
    </location>
</feature>
<feature type="transmembrane region" description="Helical" evidence="2">
    <location>
        <begin position="1059"/>
        <end position="1081"/>
    </location>
</feature>
<dbReference type="Pfam" id="PF20146">
    <property type="entry name" value="NRF"/>
    <property type="match status" value="1"/>
</dbReference>
<evidence type="ECO:0000256" key="3">
    <source>
        <dbReference type="SAM" id="SignalP"/>
    </source>
</evidence>
<dbReference type="PANTHER" id="PTHR11161:SF12">
    <property type="entry name" value="ACYLTRANSFERASE 3 DOMAIN-CONTAINING PROTEIN-RELATED"/>
    <property type="match status" value="1"/>
</dbReference>
<sequence length="1658" mass="183262">MKPDGTFVLTFMLVTVVVLPCALTQIDILRDILDDASDNDGRSSNGTLKLNDILEAGKNVGGELIDALPDDVKKVVGDLGDQALDERMANVNKEMNDIVDDLENYFNKAGNDLGLKNLPFNVPDLLSRVSGISGGRLQQNVQFFLGILDNLFRSGNLDETTKGADDLLDILSDLDMFTESALTTANLPDSVSLLDLVSQFLYQNRFTLSEILNINEAIDDDVAMGILKKALNDTGITLTETELSALLQTAREAVKVVRDYTGKNASTPFSSEDVGELFEVFRQNAVSTDLEGVVRCSLIRLTLEESLQDEVRNESDTSHTNVILDSAMTFMGCPNNDKVLTRILNDLSNTSLVTKGTGFIRSYLRKRLAESILKTQVQILINTTRAVREKVEGFVESVRVLIKNTFNGSELTPVRAMMEKWVDTLETTLQRFVFRDEKLGNTFTQVPTLWVPPTPATNGSSTVFTITTDEMLFPSTVISENSFNRIPSFGNAFDIFDQNVLSDIVGGALQRIQNVNQSMTKTVSMIGKYIENRTTTYRKNAMNVVQKFLTYPLPNLVLTQSVNLLQNWQALESLLRQIPKISESEIRNVRALVDILTSSPFFRQLSDQINRVDTSNNTDNKGSHGDAQRDILNMFSDGKPREIPSVDNVFELLKNLPSQMSSSSGNGENSKGKVNEDDSVHSETDEAVNNTAPEVQALVAGPTNSVIQKFVVPNPGSALIILGQVLFQNVLQKLMEVIEIDPMTVVSGLINVAAQNDSIISRVVPAQTLKTIADTVTPVLQVTDAVIALTQIFSTSYKTSQRCANERAAVAFGLTNFEPWALTFIDAMGKPMTGVLQGNTYLVGNFDQCVAIAGRTSSGYVIGGSFVRYRFFIDLPVPSMAGEVPYQRSGPPFINWQLCLPSGCSDQDVASIGRELGNRLSMKMTESEIITKRQPWKDSLFIASVVVFLVLGLLCLVGTITDVMIQKSESRMKAEDTMTGEAEYQCPGSELLSQKLQETHTNPEYPAQDSPSQMCESTSVQASTQLYKPNLCTRFLLAFSLYTNIPDVMRSKHSPGDITCLHGIRVISISWVILGHTLVFAPQFGNLLTLVDISLTWPNNAIFNAPFAVDTFFVLGGCLVAYIFLRAAKKAGRIKPKDMALYYLHRYLRITPLFGLAMLLYAGITPYLEYGPFQTTLPDRDTDCSEVWWWNLLYISNLRNDMKSCMSWTWYLPTDMQFYAIAPLVLIPLAYGYRVIGLLVAFLQLACHFVMTTVLQEKYNGTFFKNGLDYFIYVYIKPYTRCGPYAIGLVLGYLLFSSKCKVRLSKVVSFIGWLLAFGISLTLVYITYDNFKDGGIASLSWSDEASNSFEIVSRPLWAVCMSWVIFACATDHGGVVNSFLSWGAWIPLSRLTFGTYLSHVMVMHYFNNNARSLAYVTANYMVERYLAVFVLSYAISFVLSMLIETPVRNLIKPAKKSPAPNVEGKKNQPNSNTFEPVLSTITTESGDCQNLKLSKPAVFSIQNDYTSFLGTGAKSGNDEDSALSSSVRSSEPSQRGALTDTESGHHYYSDLSRSTSSSEMSEGYPALEESRVTFSDDPSREANGSLQKVSNTPQTGSDPEQSRPTLNGEPEHGEIKTGEDNHGFQVDDAVTLKAPQEEGAREAKNSNIGGDNAVAIRM</sequence>
<proteinExistence type="predicted"/>
<protein>
    <submittedName>
        <fullName evidence="6">Uncharacterized protein LOC101848848</fullName>
    </submittedName>
</protein>
<feature type="region of interest" description="Disordered" evidence="1">
    <location>
        <begin position="1454"/>
        <end position="1474"/>
    </location>
</feature>
<feature type="region of interest" description="Disordered" evidence="1">
    <location>
        <begin position="1512"/>
        <end position="1658"/>
    </location>
</feature>
<dbReference type="InterPro" id="IPR002656">
    <property type="entry name" value="Acyl_transf_3_dom"/>
</dbReference>
<keyword evidence="2" id="KW-0812">Transmembrane</keyword>
<dbReference type="InterPro" id="IPR052728">
    <property type="entry name" value="O2_lipid_transport_reg"/>
</dbReference>
<feature type="transmembrane region" description="Helical" evidence="2">
    <location>
        <begin position="940"/>
        <end position="965"/>
    </location>
</feature>
<dbReference type="Proteomes" id="UP000694888">
    <property type="component" value="Unplaced"/>
</dbReference>
<gene>
    <name evidence="6" type="primary">LOC101848848</name>
</gene>
<feature type="compositionally biased region" description="Low complexity" evidence="1">
    <location>
        <begin position="1549"/>
        <end position="1561"/>
    </location>
</feature>
<feature type="chain" id="PRO_5045789343" evidence="3">
    <location>
        <begin position="25"/>
        <end position="1658"/>
    </location>
</feature>
<feature type="transmembrane region" description="Helical" evidence="2">
    <location>
        <begin position="1146"/>
        <end position="1164"/>
    </location>
</feature>
<keyword evidence="3" id="KW-0732">Signal</keyword>
<name>A0ABM0K6J0_APLCA</name>
<feature type="signal peptide" evidence="3">
    <location>
        <begin position="1"/>
        <end position="24"/>
    </location>
</feature>
<feature type="transmembrane region" description="Helical" evidence="2">
    <location>
        <begin position="1308"/>
        <end position="1328"/>
    </location>
</feature>
<dbReference type="GeneID" id="101848848"/>
<feature type="compositionally biased region" description="Low complexity" evidence="1">
    <location>
        <begin position="1522"/>
        <end position="1533"/>
    </location>
</feature>
<dbReference type="RefSeq" id="XP_005109908.2">
    <property type="nucleotide sequence ID" value="XM_005109851.3"/>
</dbReference>
<reference evidence="6" key="1">
    <citation type="submission" date="2025-08" db="UniProtKB">
        <authorList>
            <consortium name="RefSeq"/>
        </authorList>
    </citation>
    <scope>IDENTIFICATION</scope>
</reference>
<feature type="transmembrane region" description="Helical" evidence="2">
    <location>
        <begin position="1101"/>
        <end position="1125"/>
    </location>
</feature>
<feature type="region of interest" description="Disordered" evidence="1">
    <location>
        <begin position="657"/>
        <end position="689"/>
    </location>
</feature>
<accession>A0ABM0K6J0</accession>
<dbReference type="PANTHER" id="PTHR11161">
    <property type="entry name" value="O-ACYLTRANSFERASE"/>
    <property type="match status" value="1"/>
</dbReference>
<feature type="transmembrane region" description="Helical" evidence="2">
    <location>
        <begin position="1426"/>
        <end position="1447"/>
    </location>
</feature>
<feature type="transmembrane region" description="Helical" evidence="2">
    <location>
        <begin position="1388"/>
        <end position="1406"/>
    </location>
</feature>
<feature type="transmembrane region" description="Helical" evidence="2">
    <location>
        <begin position="1276"/>
        <end position="1296"/>
    </location>
</feature>
<keyword evidence="2" id="KW-1133">Transmembrane helix</keyword>